<proteinExistence type="inferred from homology"/>
<evidence type="ECO:0000313" key="24">
    <source>
        <dbReference type="Proteomes" id="UP001374579"/>
    </source>
</evidence>
<comment type="catalytic activity">
    <reaction evidence="15">
        <text>resolvin D2 + NAD(+) = 7-oxoresolvin D2 + NADH + H(+)</text>
        <dbReference type="Rhea" id="RHEA:53584"/>
        <dbReference type="ChEBI" id="CHEBI:15378"/>
        <dbReference type="ChEBI" id="CHEBI:57540"/>
        <dbReference type="ChEBI" id="CHEBI:57945"/>
        <dbReference type="ChEBI" id="CHEBI:133367"/>
        <dbReference type="ChEBI" id="CHEBI:137497"/>
    </reaction>
    <physiologicalReaction direction="left-to-right" evidence="15">
        <dbReference type="Rhea" id="RHEA:53585"/>
    </physiologicalReaction>
</comment>
<evidence type="ECO:0000256" key="9">
    <source>
        <dbReference type="ARBA" id="ARBA00047325"/>
    </source>
</evidence>
<evidence type="ECO:0000256" key="1">
    <source>
        <dbReference type="ARBA" id="ARBA00006484"/>
    </source>
</evidence>
<evidence type="ECO:0000256" key="7">
    <source>
        <dbReference type="ARBA" id="ARBA00042026"/>
    </source>
</evidence>
<evidence type="ECO:0000256" key="19">
    <source>
        <dbReference type="ARBA" id="ARBA00048921"/>
    </source>
</evidence>
<dbReference type="Proteomes" id="UP001374579">
    <property type="component" value="Unassembled WGS sequence"/>
</dbReference>
<keyword evidence="24" id="KW-1185">Reference proteome</keyword>
<comment type="catalytic activity">
    <reaction evidence="17">
        <text>prostaglandin A1 + NAD(+) = 15-oxo-prostaglandin A1 + NADH + H(+)</text>
        <dbReference type="Rhea" id="RHEA:41263"/>
        <dbReference type="ChEBI" id="CHEBI:15378"/>
        <dbReference type="ChEBI" id="CHEBI:57398"/>
        <dbReference type="ChEBI" id="CHEBI:57540"/>
        <dbReference type="ChEBI" id="CHEBI:57945"/>
        <dbReference type="ChEBI" id="CHEBI:85072"/>
    </reaction>
    <physiologicalReaction direction="left-to-right" evidence="17">
        <dbReference type="Rhea" id="RHEA:41264"/>
    </physiologicalReaction>
</comment>
<evidence type="ECO:0000256" key="3">
    <source>
        <dbReference type="ARBA" id="ARBA00038968"/>
    </source>
</evidence>
<evidence type="ECO:0000256" key="14">
    <source>
        <dbReference type="ARBA" id="ARBA00048170"/>
    </source>
</evidence>
<comment type="catalytic activity">
    <reaction evidence="18">
        <text>prostaglandin E2 + NAD(+) = 15-oxoprostaglandin E2 + NADH + H(+)</text>
        <dbReference type="Rhea" id="RHEA:11876"/>
        <dbReference type="ChEBI" id="CHEBI:15378"/>
        <dbReference type="ChEBI" id="CHEBI:57400"/>
        <dbReference type="ChEBI" id="CHEBI:57540"/>
        <dbReference type="ChEBI" id="CHEBI:57945"/>
        <dbReference type="ChEBI" id="CHEBI:606564"/>
        <dbReference type="EC" id="1.1.1.141"/>
    </reaction>
    <physiologicalReaction direction="left-to-right" evidence="18">
        <dbReference type="Rhea" id="RHEA:11877"/>
    </physiologicalReaction>
</comment>
<dbReference type="GO" id="GO:0005737">
    <property type="term" value="C:cytoplasm"/>
    <property type="evidence" value="ECO:0007669"/>
    <property type="project" value="TreeGrafter"/>
</dbReference>
<reference evidence="23 24" key="1">
    <citation type="submission" date="2024-02" db="EMBL/GenBank/DDBJ databases">
        <title>Chromosome-scale genome assembly of the rough periwinkle Littorina saxatilis.</title>
        <authorList>
            <person name="De Jode A."/>
            <person name="Faria R."/>
            <person name="Formenti G."/>
            <person name="Sims Y."/>
            <person name="Smith T.P."/>
            <person name="Tracey A."/>
            <person name="Wood J.M.D."/>
            <person name="Zagrodzka Z.B."/>
            <person name="Johannesson K."/>
            <person name="Butlin R.K."/>
            <person name="Leder E.H."/>
        </authorList>
    </citation>
    <scope>NUCLEOTIDE SEQUENCE [LARGE SCALE GENOMIC DNA]</scope>
    <source>
        <strain evidence="23">Snail1</strain>
        <tissue evidence="23">Muscle</tissue>
    </source>
</reference>
<comment type="similarity">
    <text evidence="1 22">Belongs to the short-chain dehydrogenases/reductases (SDR) family.</text>
</comment>
<dbReference type="PANTHER" id="PTHR44229:SF4">
    <property type="entry name" value="15-HYDROXYPROSTAGLANDIN DEHYDROGENASE [NAD(+)]"/>
    <property type="match status" value="1"/>
</dbReference>
<dbReference type="AlphaFoldDB" id="A0AAN9AM86"/>
<comment type="catalytic activity">
    <reaction evidence="12">
        <text>15-oxo-(5S,6R)-dihydroxy-(7E,9E,11Z)-eicosatrienoate + NADH + H(+) = (5S,6R,15S)-trihydroxy-(7E,9E,11Z)-eicosatrienoate + NAD(+)</text>
        <dbReference type="Rhea" id="RHEA:41596"/>
        <dbReference type="ChEBI" id="CHEBI:15378"/>
        <dbReference type="ChEBI" id="CHEBI:57540"/>
        <dbReference type="ChEBI" id="CHEBI:57945"/>
        <dbReference type="ChEBI" id="CHEBI:78325"/>
        <dbReference type="ChEBI" id="CHEBI:78329"/>
    </reaction>
    <physiologicalReaction direction="left-to-right" evidence="12">
        <dbReference type="Rhea" id="RHEA:41597"/>
    </physiologicalReaction>
</comment>
<dbReference type="PRINTS" id="PR00080">
    <property type="entry name" value="SDRFAMILY"/>
</dbReference>
<dbReference type="PRINTS" id="PR00081">
    <property type="entry name" value="GDHRDH"/>
</dbReference>
<comment type="caution">
    <text evidence="23">The sequence shown here is derived from an EMBL/GenBank/DDBJ whole genome shotgun (WGS) entry which is preliminary data.</text>
</comment>
<protein>
    <recommendedName>
        <fullName evidence="5">15-hydroxyprostaglandin dehydrogenase [NAD(+)]</fullName>
        <ecNumber evidence="3">1.1.1.141</ecNumber>
        <ecNumber evidence="4">1.1.1.232</ecNumber>
    </recommendedName>
    <alternativeName>
        <fullName evidence="7">Eicosanoid/docosanoid dehydrogenase [NAD(+)]</fullName>
    </alternativeName>
    <alternativeName>
        <fullName evidence="6">Prostaglandin dehydrogenase 1</fullName>
    </alternativeName>
</protein>
<evidence type="ECO:0000256" key="2">
    <source>
        <dbReference type="ARBA" id="ARBA00023002"/>
    </source>
</evidence>
<evidence type="ECO:0000256" key="13">
    <source>
        <dbReference type="ARBA" id="ARBA00048144"/>
    </source>
</evidence>
<comment type="catalytic activity">
    <reaction evidence="20">
        <text>(15S)-hydroxy-(5Z,8Z,11Z,13E)-eicosatetraenoate + NAD(+) = 15-oxo-(5Z,8Z,11Z,13E)-eicosatetraenoate + NADH + H(+)</text>
        <dbReference type="Rhea" id="RHEA:23260"/>
        <dbReference type="ChEBI" id="CHEBI:15378"/>
        <dbReference type="ChEBI" id="CHEBI:57409"/>
        <dbReference type="ChEBI" id="CHEBI:57410"/>
        <dbReference type="ChEBI" id="CHEBI:57540"/>
        <dbReference type="ChEBI" id="CHEBI:57945"/>
        <dbReference type="EC" id="1.1.1.232"/>
    </reaction>
    <physiologicalReaction direction="left-to-right" evidence="20">
        <dbReference type="Rhea" id="RHEA:23261"/>
    </physiologicalReaction>
</comment>
<comment type="catalytic activity">
    <reaction evidence="21">
        <text>resolvin E1 + NAD(+) = 18-oxo-resolvin E1 + NADH + H(+)</text>
        <dbReference type="Rhea" id="RHEA:49244"/>
        <dbReference type="ChEBI" id="CHEBI:15378"/>
        <dbReference type="ChEBI" id="CHEBI:57540"/>
        <dbReference type="ChEBI" id="CHEBI:57945"/>
        <dbReference type="ChEBI" id="CHEBI:91000"/>
        <dbReference type="ChEBI" id="CHEBI:91001"/>
    </reaction>
    <physiologicalReaction direction="left-to-right" evidence="21">
        <dbReference type="Rhea" id="RHEA:49245"/>
    </physiologicalReaction>
</comment>
<evidence type="ECO:0000256" key="10">
    <source>
        <dbReference type="ARBA" id="ARBA00047672"/>
    </source>
</evidence>
<dbReference type="EMBL" id="JBAMIC010002401">
    <property type="protein sequence ID" value="KAK7089259.1"/>
    <property type="molecule type" value="Genomic_DNA"/>
</dbReference>
<dbReference type="Pfam" id="PF00106">
    <property type="entry name" value="adh_short"/>
    <property type="match status" value="1"/>
</dbReference>
<dbReference type="GO" id="GO:0016404">
    <property type="term" value="F:15-hydroxyprostaglandin dehydrogenase (NAD+) activity"/>
    <property type="evidence" value="ECO:0007669"/>
    <property type="project" value="UniProtKB-EC"/>
</dbReference>
<evidence type="ECO:0000256" key="16">
    <source>
        <dbReference type="ARBA" id="ARBA00048535"/>
    </source>
</evidence>
<evidence type="ECO:0000256" key="11">
    <source>
        <dbReference type="ARBA" id="ARBA00048008"/>
    </source>
</evidence>
<gene>
    <name evidence="23" type="ORF">V1264_024280</name>
</gene>
<organism evidence="23 24">
    <name type="scientific">Littorina saxatilis</name>
    <dbReference type="NCBI Taxonomy" id="31220"/>
    <lineage>
        <taxon>Eukaryota</taxon>
        <taxon>Metazoa</taxon>
        <taxon>Spiralia</taxon>
        <taxon>Lophotrochozoa</taxon>
        <taxon>Mollusca</taxon>
        <taxon>Gastropoda</taxon>
        <taxon>Caenogastropoda</taxon>
        <taxon>Littorinimorpha</taxon>
        <taxon>Littorinoidea</taxon>
        <taxon>Littorinidae</taxon>
        <taxon>Littorina</taxon>
    </lineage>
</organism>
<evidence type="ECO:0000256" key="4">
    <source>
        <dbReference type="ARBA" id="ARBA00039060"/>
    </source>
</evidence>
<sequence length="207" mass="22610">MEFGAVEVCINNAAIMDERVWEKMIDINQVGVIRGSYLALEHMRRDKGGRGGVIINTASVLGLQYGQWTWAVPVYSSSKRAIIAFTTSWASNPDQGQQGVRWGVVCPDGTVTAINSALGDRVIRHTRDQDGPDSERLAGALRPADVAHAFMTLLDDDDSNGDVIKVHRETKVVNSPIIQTVLEVDNNTDPVDSLKVKKVISKPPCDV</sequence>
<dbReference type="EC" id="1.1.1.141" evidence="3"/>
<evidence type="ECO:0000256" key="5">
    <source>
        <dbReference type="ARBA" id="ARBA00040276"/>
    </source>
</evidence>
<evidence type="ECO:0000256" key="6">
    <source>
        <dbReference type="ARBA" id="ARBA00041812"/>
    </source>
</evidence>
<evidence type="ECO:0000256" key="8">
    <source>
        <dbReference type="ARBA" id="ARBA00045705"/>
    </source>
</evidence>
<comment type="catalytic activity">
    <reaction evidence="14">
        <text>resolvin D1 + NAD(+) = 17-oxoresolvin D1 + NADH + H(+)</text>
        <dbReference type="Rhea" id="RHEA:50128"/>
        <dbReference type="ChEBI" id="CHEBI:15378"/>
        <dbReference type="ChEBI" id="CHEBI:57540"/>
        <dbReference type="ChEBI" id="CHEBI:57945"/>
        <dbReference type="ChEBI" id="CHEBI:132079"/>
        <dbReference type="ChEBI" id="CHEBI:132081"/>
    </reaction>
    <physiologicalReaction direction="left-to-right" evidence="14">
        <dbReference type="Rhea" id="RHEA:50129"/>
    </physiologicalReaction>
</comment>
<dbReference type="SUPFAM" id="SSF51735">
    <property type="entry name" value="NAD(P)-binding Rossmann-fold domains"/>
    <property type="match status" value="1"/>
</dbReference>
<dbReference type="EC" id="1.1.1.232" evidence="4"/>
<evidence type="ECO:0000256" key="15">
    <source>
        <dbReference type="ARBA" id="ARBA00048393"/>
    </source>
</evidence>
<dbReference type="PANTHER" id="PTHR44229">
    <property type="entry name" value="15-HYDROXYPROSTAGLANDIN DEHYDROGENASE [NAD(+)]"/>
    <property type="match status" value="1"/>
</dbReference>
<dbReference type="Gene3D" id="3.40.50.720">
    <property type="entry name" value="NAD(P)-binding Rossmann-like Domain"/>
    <property type="match status" value="1"/>
</dbReference>
<dbReference type="InterPro" id="IPR036291">
    <property type="entry name" value="NAD(P)-bd_dom_sf"/>
</dbReference>
<keyword evidence="2" id="KW-0560">Oxidoreductase</keyword>
<comment type="catalytic activity">
    <reaction evidence="9">
        <text>prostaglandin E1 + NAD(+) = 15-oxoprostaglandin E1 + NADH + H(+)</text>
        <dbReference type="Rhea" id="RHEA:16477"/>
        <dbReference type="ChEBI" id="CHEBI:15378"/>
        <dbReference type="ChEBI" id="CHEBI:57397"/>
        <dbReference type="ChEBI" id="CHEBI:57401"/>
        <dbReference type="ChEBI" id="CHEBI:57540"/>
        <dbReference type="ChEBI" id="CHEBI:57945"/>
    </reaction>
    <physiologicalReaction direction="left-to-right" evidence="9">
        <dbReference type="Rhea" id="RHEA:16478"/>
    </physiologicalReaction>
</comment>
<name>A0AAN9AM86_9CAEN</name>
<evidence type="ECO:0000256" key="22">
    <source>
        <dbReference type="RuleBase" id="RU000363"/>
    </source>
</evidence>
<comment type="catalytic activity">
    <reaction evidence="10">
        <text>resolvin D1 + NAD(+) = 8-oxoresolvin D1 + NADH + H(+)</text>
        <dbReference type="Rhea" id="RHEA:50124"/>
        <dbReference type="ChEBI" id="CHEBI:15378"/>
        <dbReference type="ChEBI" id="CHEBI:57540"/>
        <dbReference type="ChEBI" id="CHEBI:57945"/>
        <dbReference type="ChEBI" id="CHEBI:132079"/>
        <dbReference type="ChEBI" id="CHEBI:132080"/>
    </reaction>
    <physiologicalReaction direction="left-to-right" evidence="10">
        <dbReference type="Rhea" id="RHEA:50125"/>
    </physiologicalReaction>
</comment>
<evidence type="ECO:0000313" key="23">
    <source>
        <dbReference type="EMBL" id="KAK7089259.1"/>
    </source>
</evidence>
<evidence type="ECO:0000256" key="17">
    <source>
        <dbReference type="ARBA" id="ARBA00048611"/>
    </source>
</evidence>
<dbReference type="InterPro" id="IPR002347">
    <property type="entry name" value="SDR_fam"/>
</dbReference>
<comment type="catalytic activity">
    <reaction evidence="11">
        <text>14-hydroxy-(4Z,7Z,10Z,12E,16Z,19Z)-docosahexaenoate + NAD(+) = 14-oxo-(4Z,7Z,10Z,12E,16Z,19Z)-docosahexaenoate + NADH + H(+)</text>
        <dbReference type="Rhea" id="RHEA:48952"/>
        <dbReference type="ChEBI" id="CHEBI:15378"/>
        <dbReference type="ChEBI" id="CHEBI:57540"/>
        <dbReference type="ChEBI" id="CHEBI:57945"/>
        <dbReference type="ChEBI" id="CHEBI:90866"/>
        <dbReference type="ChEBI" id="CHEBI:90867"/>
    </reaction>
    <physiologicalReaction direction="left-to-right" evidence="11">
        <dbReference type="Rhea" id="RHEA:48953"/>
    </physiologicalReaction>
</comment>
<accession>A0AAN9AM86</accession>
<evidence type="ECO:0000256" key="20">
    <source>
        <dbReference type="ARBA" id="ARBA00049151"/>
    </source>
</evidence>
<comment type="function">
    <text evidence="8">Catalyzes the NAD-dependent dehydrogenation (oxidation) of a broad array of hydroxylated polyunsaturated fatty acids (mainly eicosanoids and docosanoids, including prostaglandins, lipoxins and resolvins), yielding their corresponding keto (oxo) metabolites. Decreases the levels of the pro-proliferative prostaglandins such as prostaglandin E2 (whose activity is increased in cancer because of an increase in the expression of cyclooxygenase 2) and generates oxo-fatty acid products that can profoundly influence cell function by abrogating pro-inflammatory cytokine expression. Converts resolvins E1, D1 and D2 to their oxo products, which represents a mode of resolvin inactivation. Resolvin E1 plays important roles during the resolution phase of acute inflammation, while resolvins D1 and D2 have a unique role in obesity-induced adipose inflammation.</text>
</comment>
<comment type="catalytic activity">
    <reaction evidence="19">
        <text>resolvin D2 + NAD(+) = 16-oxoresolvin D2 + NADH + H(+)</text>
        <dbReference type="Rhea" id="RHEA:53588"/>
        <dbReference type="ChEBI" id="CHEBI:15378"/>
        <dbReference type="ChEBI" id="CHEBI:57540"/>
        <dbReference type="ChEBI" id="CHEBI:57945"/>
        <dbReference type="ChEBI" id="CHEBI:133367"/>
        <dbReference type="ChEBI" id="CHEBI:137498"/>
    </reaction>
    <physiologicalReaction direction="left-to-right" evidence="19">
        <dbReference type="Rhea" id="RHEA:53589"/>
    </physiologicalReaction>
</comment>
<comment type="catalytic activity">
    <reaction evidence="13">
        <text>(11R)-hydroxy-(5Z,8Z,12E,14Z)-eicosatetraenoate + NAD(+) = 11-oxo-(5Z,8Z,12E,14Z)-eicosatetraenoate + NADH + H(+)</text>
        <dbReference type="Rhea" id="RHEA:48640"/>
        <dbReference type="ChEBI" id="CHEBI:15378"/>
        <dbReference type="ChEBI" id="CHEBI:57540"/>
        <dbReference type="ChEBI" id="CHEBI:57945"/>
        <dbReference type="ChEBI" id="CHEBI:78836"/>
        <dbReference type="ChEBI" id="CHEBI:90697"/>
    </reaction>
    <physiologicalReaction direction="left-to-right" evidence="13">
        <dbReference type="Rhea" id="RHEA:48641"/>
    </physiologicalReaction>
</comment>
<comment type="catalytic activity">
    <reaction evidence="16">
        <text>lipoxin A4 + NAD(+) = 15-oxo-(5S,6R)-dihydroxy-(7E,9E,11Z,13E)-eicosatetraenoate + NADH + H(+)</text>
        <dbReference type="Rhea" id="RHEA:41572"/>
        <dbReference type="ChEBI" id="CHEBI:15378"/>
        <dbReference type="ChEBI" id="CHEBI:57540"/>
        <dbReference type="ChEBI" id="CHEBI:57945"/>
        <dbReference type="ChEBI" id="CHEBI:67026"/>
        <dbReference type="ChEBI" id="CHEBI:78311"/>
    </reaction>
    <physiologicalReaction direction="left-to-right" evidence="16">
        <dbReference type="Rhea" id="RHEA:41573"/>
    </physiologicalReaction>
</comment>
<dbReference type="GO" id="GO:0047034">
    <property type="term" value="F:15-hydroxyicosatetraenoate dehydrogenase activity"/>
    <property type="evidence" value="ECO:0007669"/>
    <property type="project" value="UniProtKB-EC"/>
</dbReference>
<evidence type="ECO:0000256" key="21">
    <source>
        <dbReference type="ARBA" id="ARBA00049188"/>
    </source>
</evidence>
<evidence type="ECO:0000256" key="18">
    <source>
        <dbReference type="ARBA" id="ARBA00048739"/>
    </source>
</evidence>
<evidence type="ECO:0000256" key="12">
    <source>
        <dbReference type="ARBA" id="ARBA00048140"/>
    </source>
</evidence>